<gene>
    <name evidence="3" type="ORF">ACFFIX_01660</name>
</gene>
<comment type="caution">
    <text evidence="3">The sequence shown here is derived from an EMBL/GenBank/DDBJ whole genome shotgun (WGS) entry which is preliminary data.</text>
</comment>
<keyword evidence="2" id="KW-0812">Transmembrane</keyword>
<name>A0ABV6G943_9BACI</name>
<keyword evidence="2" id="KW-1133">Transmembrane helix</keyword>
<protein>
    <recommendedName>
        <fullName evidence="5">Fimbrial assembly protein</fullName>
    </recommendedName>
</protein>
<keyword evidence="4" id="KW-1185">Reference proteome</keyword>
<dbReference type="EMBL" id="JBHLVO010000001">
    <property type="protein sequence ID" value="MFC0270166.1"/>
    <property type="molecule type" value="Genomic_DNA"/>
</dbReference>
<sequence length="209" mass="23474">MLANINLLPKRDLKNQARNFLGLILAVLLLITLIMIFFQNKSIINEGKRLTEEYAVIQEKLLNSSPKDSTSTNKTSIETLQSGVAYAESISVNIVPVLDYLTEQLPDRGFLLNFHHTDAGELNVVIQFDTNREAAHYLARLKEATFIKGVKLNSLTTNEFGEKEEDGTEVPDNEIDTNTPRTNATYQILLEEDYESLLNGGEDDEHTTS</sequence>
<organism evidence="3 4">
    <name type="scientific">Metabacillus herbersteinensis</name>
    <dbReference type="NCBI Taxonomy" id="283816"/>
    <lineage>
        <taxon>Bacteria</taxon>
        <taxon>Bacillati</taxon>
        <taxon>Bacillota</taxon>
        <taxon>Bacilli</taxon>
        <taxon>Bacillales</taxon>
        <taxon>Bacillaceae</taxon>
        <taxon>Metabacillus</taxon>
    </lineage>
</organism>
<feature type="transmembrane region" description="Helical" evidence="2">
    <location>
        <begin position="20"/>
        <end position="38"/>
    </location>
</feature>
<evidence type="ECO:0000256" key="1">
    <source>
        <dbReference type="SAM" id="MobiDB-lite"/>
    </source>
</evidence>
<keyword evidence="2" id="KW-0472">Membrane</keyword>
<accession>A0ABV6G943</accession>
<evidence type="ECO:0008006" key="5">
    <source>
        <dbReference type="Google" id="ProtNLM"/>
    </source>
</evidence>
<evidence type="ECO:0000313" key="3">
    <source>
        <dbReference type="EMBL" id="MFC0270166.1"/>
    </source>
</evidence>
<dbReference type="Proteomes" id="UP001589854">
    <property type="component" value="Unassembled WGS sequence"/>
</dbReference>
<feature type="region of interest" description="Disordered" evidence="1">
    <location>
        <begin position="160"/>
        <end position="182"/>
    </location>
</feature>
<dbReference type="RefSeq" id="WP_378929844.1">
    <property type="nucleotide sequence ID" value="NZ_JBHLVO010000001.1"/>
</dbReference>
<feature type="compositionally biased region" description="Acidic residues" evidence="1">
    <location>
        <begin position="162"/>
        <end position="175"/>
    </location>
</feature>
<proteinExistence type="predicted"/>
<reference evidence="3 4" key="1">
    <citation type="submission" date="2024-09" db="EMBL/GenBank/DDBJ databases">
        <authorList>
            <person name="Sun Q."/>
            <person name="Mori K."/>
        </authorList>
    </citation>
    <scope>NUCLEOTIDE SEQUENCE [LARGE SCALE GENOMIC DNA]</scope>
    <source>
        <strain evidence="3 4">CCM 7228</strain>
    </source>
</reference>
<evidence type="ECO:0000313" key="4">
    <source>
        <dbReference type="Proteomes" id="UP001589854"/>
    </source>
</evidence>
<evidence type="ECO:0000256" key="2">
    <source>
        <dbReference type="SAM" id="Phobius"/>
    </source>
</evidence>